<feature type="transmembrane region" description="Helical" evidence="8">
    <location>
        <begin position="209"/>
        <end position="228"/>
    </location>
</feature>
<comment type="similarity">
    <text evidence="2 8">Belongs to the NiCoT transporter (TC 2.A.52) family.</text>
</comment>
<evidence type="ECO:0000256" key="3">
    <source>
        <dbReference type="ARBA" id="ARBA00022448"/>
    </source>
</evidence>
<feature type="transmembrane region" description="Helical" evidence="8">
    <location>
        <begin position="83"/>
        <end position="111"/>
    </location>
</feature>
<organism evidence="9 10">
    <name type="scientific">Gordonia alkaliphila</name>
    <dbReference type="NCBI Taxonomy" id="1053547"/>
    <lineage>
        <taxon>Bacteria</taxon>
        <taxon>Bacillati</taxon>
        <taxon>Actinomycetota</taxon>
        <taxon>Actinomycetes</taxon>
        <taxon>Mycobacteriales</taxon>
        <taxon>Gordoniaceae</taxon>
        <taxon>Gordonia</taxon>
    </lineage>
</organism>
<dbReference type="Pfam" id="PF03824">
    <property type="entry name" value="NicO"/>
    <property type="match status" value="1"/>
</dbReference>
<gene>
    <name evidence="9" type="ORF">GCM10023217_26320</name>
</gene>
<evidence type="ECO:0000256" key="7">
    <source>
        <dbReference type="ARBA" id="ARBA00023136"/>
    </source>
</evidence>
<keyword evidence="3 8" id="KW-0813">Transport</keyword>
<keyword evidence="6 8" id="KW-1133">Transmembrane helix</keyword>
<protein>
    <recommendedName>
        <fullName evidence="8">Nickel/cobalt efflux system</fullName>
    </recommendedName>
</protein>
<proteinExistence type="inferred from homology"/>
<dbReference type="PANTHER" id="PTHR31611">
    <property type="entry name" value="HIGH-AFFINITY NICKEL TRANSPORT PROTEIN NIC1"/>
    <property type="match status" value="1"/>
</dbReference>
<feature type="transmembrane region" description="Helical" evidence="8">
    <location>
        <begin position="33"/>
        <end position="51"/>
    </location>
</feature>
<dbReference type="Proteomes" id="UP001500822">
    <property type="component" value="Unassembled WGS sequence"/>
</dbReference>
<evidence type="ECO:0000256" key="2">
    <source>
        <dbReference type="ARBA" id="ARBA00010892"/>
    </source>
</evidence>
<dbReference type="EMBL" id="BAABIE010000012">
    <property type="protein sequence ID" value="GAA4753601.1"/>
    <property type="molecule type" value="Genomic_DNA"/>
</dbReference>
<evidence type="ECO:0000256" key="1">
    <source>
        <dbReference type="ARBA" id="ARBA00004127"/>
    </source>
</evidence>
<dbReference type="InterPro" id="IPR004688">
    <property type="entry name" value="Ni/Co_transpt"/>
</dbReference>
<feature type="transmembrane region" description="Helical" evidence="8">
    <location>
        <begin position="123"/>
        <end position="142"/>
    </location>
</feature>
<evidence type="ECO:0000256" key="4">
    <source>
        <dbReference type="ARBA" id="ARBA00022596"/>
    </source>
</evidence>
<keyword evidence="7 8" id="KW-0472">Membrane</keyword>
<feature type="transmembrane region" description="Helical" evidence="8">
    <location>
        <begin position="306"/>
        <end position="329"/>
    </location>
</feature>
<evidence type="ECO:0000313" key="9">
    <source>
        <dbReference type="EMBL" id="GAA4753601.1"/>
    </source>
</evidence>
<evidence type="ECO:0000256" key="6">
    <source>
        <dbReference type="ARBA" id="ARBA00022989"/>
    </source>
</evidence>
<keyword evidence="5 8" id="KW-0812">Transmembrane</keyword>
<feature type="transmembrane region" description="Helical" evidence="8">
    <location>
        <begin position="261"/>
        <end position="286"/>
    </location>
</feature>
<evidence type="ECO:0000256" key="5">
    <source>
        <dbReference type="ARBA" id="ARBA00022692"/>
    </source>
</evidence>
<keyword evidence="10" id="KW-1185">Reference proteome</keyword>
<name>A0ABP8ZDE4_9ACTN</name>
<accession>A0ABP8ZDE4</accession>
<comment type="subcellular location">
    <subcellularLocation>
        <location evidence="8">Cell membrane</location>
        <topology evidence="8">Multi-pass membrane protein</topology>
    </subcellularLocation>
    <subcellularLocation>
        <location evidence="1">Endomembrane system</location>
        <topology evidence="1">Multi-pass membrane protein</topology>
    </subcellularLocation>
</comment>
<evidence type="ECO:0000313" key="10">
    <source>
        <dbReference type="Proteomes" id="UP001500822"/>
    </source>
</evidence>
<feature type="transmembrane region" description="Helical" evidence="8">
    <location>
        <begin position="181"/>
        <end position="203"/>
    </location>
</feature>
<dbReference type="PANTHER" id="PTHR31611:SF0">
    <property type="entry name" value="HIGH-AFFINITY NICKEL TRANSPORT PROTEIN NIC1"/>
    <property type="match status" value="1"/>
</dbReference>
<dbReference type="InterPro" id="IPR011541">
    <property type="entry name" value="Ni/Co_transpt_high_affinity"/>
</dbReference>
<keyword evidence="4" id="KW-0533">Nickel</keyword>
<feature type="transmembrane region" description="Helical" evidence="8">
    <location>
        <begin position="7"/>
        <end position="27"/>
    </location>
</feature>
<sequence length="340" mass="35111">MSGWPVAVAVITALNVVGWGLLFLVVVPSGVQYGHGGATAVAVGLGAFALGMRHAFDADHIAAIDNTTRRFVDRRRPSATVGLWFSLGHSSVVMLLCAGLAAGIGAAAHAISDDSGMHAFSSVWGPTVSGFFLLLIAAVNIWSVRRARRGAGSAGGHGGPMWWLVRRFETVIDRPSRMYGVGFAFGLGFDTATEIGLLAMAGAATLGQVPWWAGMTLPILFAAGMSLLDTAQGAVMRRAYAYDPAVDHAGPGAPRARMIPYAVVMTGVSALVAIAVAVVQFAGVGAESFGWGGVVGAVGSADLETLGIWLTVVLIGLWSAFAATVALGGRSVPRPVRRRS</sequence>
<comment type="caution">
    <text evidence="9">The sequence shown here is derived from an EMBL/GenBank/DDBJ whole genome shotgun (WGS) entry which is preliminary data.</text>
</comment>
<reference evidence="10" key="1">
    <citation type="journal article" date="2019" name="Int. J. Syst. Evol. Microbiol.">
        <title>The Global Catalogue of Microorganisms (GCM) 10K type strain sequencing project: providing services to taxonomists for standard genome sequencing and annotation.</title>
        <authorList>
            <consortium name="The Broad Institute Genomics Platform"/>
            <consortium name="The Broad Institute Genome Sequencing Center for Infectious Disease"/>
            <person name="Wu L."/>
            <person name="Ma J."/>
        </authorList>
    </citation>
    <scope>NUCLEOTIDE SEQUENCE [LARGE SCALE GENOMIC DNA]</scope>
    <source>
        <strain evidence="10">JCM 18077</strain>
    </source>
</reference>
<evidence type="ECO:0000256" key="8">
    <source>
        <dbReference type="RuleBase" id="RU362101"/>
    </source>
</evidence>